<evidence type="ECO:0000259" key="1">
    <source>
        <dbReference type="Pfam" id="PF01370"/>
    </source>
</evidence>
<accession>A0A1G6XNC5</accession>
<dbReference type="SUPFAM" id="SSF51735">
    <property type="entry name" value="NAD(P)-binding Rossmann-fold domains"/>
    <property type="match status" value="1"/>
</dbReference>
<evidence type="ECO:0000313" key="3">
    <source>
        <dbReference type="Proteomes" id="UP000199245"/>
    </source>
</evidence>
<dbReference type="AlphaFoldDB" id="A0A1G6XNC5"/>
<dbReference type="CDD" id="cd08946">
    <property type="entry name" value="SDR_e"/>
    <property type="match status" value="1"/>
</dbReference>
<feature type="domain" description="NAD-dependent epimerase/dehydratase" evidence="1">
    <location>
        <begin position="4"/>
        <end position="181"/>
    </location>
</feature>
<evidence type="ECO:0000313" key="2">
    <source>
        <dbReference type="EMBL" id="SDD78766.1"/>
    </source>
</evidence>
<dbReference type="PANTHER" id="PTHR43245">
    <property type="entry name" value="BIFUNCTIONAL POLYMYXIN RESISTANCE PROTEIN ARNA"/>
    <property type="match status" value="1"/>
</dbReference>
<dbReference type="Pfam" id="PF01370">
    <property type="entry name" value="Epimerase"/>
    <property type="match status" value="1"/>
</dbReference>
<protein>
    <submittedName>
        <fullName evidence="2">Nucleoside-diphosphate-sugar epimerase</fullName>
    </submittedName>
</protein>
<dbReference type="Proteomes" id="UP000199245">
    <property type="component" value="Unassembled WGS sequence"/>
</dbReference>
<reference evidence="2 3" key="1">
    <citation type="submission" date="2016-10" db="EMBL/GenBank/DDBJ databases">
        <authorList>
            <person name="de Groot N.N."/>
        </authorList>
    </citation>
    <scope>NUCLEOTIDE SEQUENCE [LARGE SCALE GENOMIC DNA]</scope>
    <source>
        <strain evidence="2 3">R5</strain>
    </source>
</reference>
<dbReference type="PANTHER" id="PTHR43245:SF55">
    <property type="entry name" value="NAD(P)-BINDING DOMAIN-CONTAINING PROTEIN"/>
    <property type="match status" value="1"/>
</dbReference>
<gene>
    <name evidence="2" type="ORF">SAMN05216337_101572</name>
</gene>
<dbReference type="RefSeq" id="WP_092083529.1">
    <property type="nucleotide sequence ID" value="NZ_FMZW01000015.1"/>
</dbReference>
<sequence>MTLVIVTGGSGKLGRACVKDLLDHGYNVVNADVTPPAVDLCPFVQVNLTDLDRTIELLSGMEWYHKRGVDAVVHLAAVPMPGVVAISEVFGINTVSTYNVFEAARRLGIRNVVWASSETLLGLPYKDPPPYLPVDEDYPARPETAYSLSKAVGEEIARQYCRWDPLLKIACLRFSNVMDPAEYGQFPSFDPEDRKFNLFGYIDARDGAQAVRLSLETDIKGAEVFVIANADTVSPTPSVELAQKYFPGVPFKRKISGNETLLSIDKARRVLGYSPKHSWRPAQKNKS</sequence>
<dbReference type="EMBL" id="FMZW01000015">
    <property type="protein sequence ID" value="SDD78766.1"/>
    <property type="molecule type" value="Genomic_DNA"/>
</dbReference>
<name>A0A1G6XNC5_9BRAD</name>
<dbReference type="InterPro" id="IPR036291">
    <property type="entry name" value="NAD(P)-bd_dom_sf"/>
</dbReference>
<dbReference type="InterPro" id="IPR001509">
    <property type="entry name" value="Epimerase_deHydtase"/>
</dbReference>
<dbReference type="InterPro" id="IPR050177">
    <property type="entry name" value="Lipid_A_modif_metabolic_enz"/>
</dbReference>
<dbReference type="Gene3D" id="3.40.50.720">
    <property type="entry name" value="NAD(P)-binding Rossmann-like Domain"/>
    <property type="match status" value="1"/>
</dbReference>
<proteinExistence type="predicted"/>
<organism evidence="2 3">
    <name type="scientific">Bradyrhizobium brasilense</name>
    <dbReference type="NCBI Taxonomy" id="1419277"/>
    <lineage>
        <taxon>Bacteria</taxon>
        <taxon>Pseudomonadati</taxon>
        <taxon>Pseudomonadota</taxon>
        <taxon>Alphaproteobacteria</taxon>
        <taxon>Hyphomicrobiales</taxon>
        <taxon>Nitrobacteraceae</taxon>
        <taxon>Bradyrhizobium</taxon>
    </lineage>
</organism>